<dbReference type="EMBL" id="PKSL01000001">
    <property type="protein sequence ID" value="POW17922.1"/>
    <property type="molecule type" value="Genomic_DNA"/>
</dbReference>
<name>A0A2S4W827_9BASI</name>
<feature type="region of interest" description="Disordered" evidence="1">
    <location>
        <begin position="438"/>
        <end position="467"/>
    </location>
</feature>
<dbReference type="VEuPathDB" id="FungiDB:PSHT_10852"/>
<comment type="caution">
    <text evidence="2">The sequence shown here is derived from an EMBL/GenBank/DDBJ whole genome shotgun (WGS) entry which is preliminary data.</text>
</comment>
<organism evidence="2 3">
    <name type="scientific">Puccinia striiformis</name>
    <dbReference type="NCBI Taxonomy" id="27350"/>
    <lineage>
        <taxon>Eukaryota</taxon>
        <taxon>Fungi</taxon>
        <taxon>Dikarya</taxon>
        <taxon>Basidiomycota</taxon>
        <taxon>Pucciniomycotina</taxon>
        <taxon>Pucciniomycetes</taxon>
        <taxon>Pucciniales</taxon>
        <taxon>Pucciniaceae</taxon>
        <taxon>Puccinia</taxon>
    </lineage>
</organism>
<evidence type="ECO:0008006" key="4">
    <source>
        <dbReference type="Google" id="ProtNLM"/>
    </source>
</evidence>
<keyword evidence="3" id="KW-1185">Reference proteome</keyword>
<evidence type="ECO:0000256" key="1">
    <source>
        <dbReference type="SAM" id="MobiDB-lite"/>
    </source>
</evidence>
<dbReference type="Proteomes" id="UP000239156">
    <property type="component" value="Unassembled WGS sequence"/>
</dbReference>
<dbReference type="VEuPathDB" id="FungiDB:PSTT_00112"/>
<proteinExistence type="predicted"/>
<feature type="compositionally biased region" description="Low complexity" evidence="1">
    <location>
        <begin position="446"/>
        <end position="465"/>
    </location>
</feature>
<feature type="region of interest" description="Disordered" evidence="1">
    <location>
        <begin position="728"/>
        <end position="747"/>
    </location>
</feature>
<feature type="compositionally biased region" description="Polar residues" evidence="1">
    <location>
        <begin position="128"/>
        <end position="155"/>
    </location>
</feature>
<reference evidence="2" key="1">
    <citation type="submission" date="2017-12" db="EMBL/GenBank/DDBJ databases">
        <title>Gene loss provides genomic basis for host adaptation in cereal stripe rust fungi.</title>
        <authorList>
            <person name="Xia C."/>
        </authorList>
    </citation>
    <scope>NUCLEOTIDE SEQUENCE [LARGE SCALE GENOMIC DNA]</scope>
    <source>
        <strain evidence="2">93-210</strain>
    </source>
</reference>
<evidence type="ECO:0000313" key="2">
    <source>
        <dbReference type="EMBL" id="POW17922.1"/>
    </source>
</evidence>
<gene>
    <name evidence="2" type="ORF">PSTT_00112</name>
</gene>
<dbReference type="AlphaFoldDB" id="A0A2S4W827"/>
<accession>A0A2S4W827</accession>
<protein>
    <recommendedName>
        <fullName evidence="4">Retrotransposon gag domain-containing protein</fullName>
    </recommendedName>
</protein>
<feature type="region of interest" description="Disordered" evidence="1">
    <location>
        <begin position="37"/>
        <end position="187"/>
    </location>
</feature>
<feature type="compositionally biased region" description="Pro residues" evidence="1">
    <location>
        <begin position="103"/>
        <end position="115"/>
    </location>
</feature>
<sequence length="817" mass="90163">MSTRRTVSADQLLPLADPEAILRQARAERRRLAQQLLPFLTTEDPPPDATNPSLIPLPHSPTVPATAETTNQPLPLPTIIEPTPSPSSPINHSMTTPPRHRPSTPPQNSPHPELPSPFLKRPLAMNDPVTSANTPNGGTTGQPPASGTTPTNKGNENPAAGQPSAIGVTPTTSSEENLAGLPDPPAHNAAVSTKEFVRILLASQQAAVKQSMSDHQNYVARLAHMEADNADRLGRLEEALIHLAVKREDSRPPSAAVDDDIDLRRLRIADGPVYTGPYQEIEPFLLWIQTVQIFFVSKGITKDRTKIIVTGGLIKETNLTSFYANEYERLAMGSWTAFKDEIFASALPSQWRTDLRKLLRFLRMGDNESFNQFATRARTLQQMVNFDSPSHSDFDLAENIAFGVTEDLQDRITERELLSVKPFVFADFVRRANDSYNALPKKAPSRSRSFNPSSSSATPTTSQTPMIDKEESVPWANGSHSCLHTSLLCGTQETRQLYRPKSMDASRDQPTIHARRTILARPAGVAGIADDTLFPELDDQSAAALEELDHLVSVSSLSLMDDEREAASRDEQLLGSYDGIDPASVNALWAIPEDFPSDEEYVSPRPSALSPLHQFHAGRCLRGVVKLGSRINLPITRRARSTTRARRTTNNYDTSFAIPLHSTVPTVLLCPRLPWPTGTADHITTPLPASVHHHHTQRPPHHPSPPSLTLKEHVTRTHQYLSNCDEHRTANRRHPNSVLPTGKRSLCHNQTTAPTLRLAHGPPRIASQICPSLHRRHRHFLSFIGEETVKPPPSVAFTRPVTHRTRIPFSLVTPTPS</sequence>
<evidence type="ECO:0000313" key="3">
    <source>
        <dbReference type="Proteomes" id="UP000239156"/>
    </source>
</evidence>